<proteinExistence type="predicted"/>
<dbReference type="STRING" id="1330534.L323_08695"/>
<dbReference type="EMBL" id="ATAY01000028">
    <property type="protein sequence ID" value="EPR12317.1"/>
    <property type="molecule type" value="Genomic_DNA"/>
</dbReference>
<dbReference type="NCBIfam" id="TIGR01560">
    <property type="entry name" value="put_DNA_pack"/>
    <property type="match status" value="1"/>
</dbReference>
<dbReference type="OrthoDB" id="5654at2"/>
<accession>U4R224</accession>
<dbReference type="Proteomes" id="UP000016860">
    <property type="component" value="Unassembled WGS sequence"/>
</dbReference>
<dbReference type="RefSeq" id="WP_020815284.1">
    <property type="nucleotide sequence ID" value="NZ_ATAY01000028.1"/>
</dbReference>
<organism evidence="1 2">
    <name type="scientific">Ruminiclostridium papyrosolvens C7</name>
    <dbReference type="NCBI Taxonomy" id="1330534"/>
    <lineage>
        <taxon>Bacteria</taxon>
        <taxon>Bacillati</taxon>
        <taxon>Bacillota</taxon>
        <taxon>Clostridia</taxon>
        <taxon>Eubacteriales</taxon>
        <taxon>Oscillospiraceae</taxon>
        <taxon>Ruminiclostridium</taxon>
    </lineage>
</organism>
<dbReference type="PATRIC" id="fig|1330534.3.peg.1729"/>
<evidence type="ECO:0000313" key="1">
    <source>
        <dbReference type="EMBL" id="EPR12317.1"/>
    </source>
</evidence>
<reference evidence="1 2" key="1">
    <citation type="journal article" date="2013" name="Genome Announc.">
        <title>Draft Genome Sequence of the Cellulolytic Bacterium Clostridium papyrosolvens C7 (ATCC 700395).</title>
        <authorList>
            <person name="Zepeda V."/>
            <person name="Dassa B."/>
            <person name="Borovok I."/>
            <person name="Lamed R."/>
            <person name="Bayer E.A."/>
            <person name="Cate J.H."/>
        </authorList>
    </citation>
    <scope>NUCLEOTIDE SEQUENCE [LARGE SCALE GENOMIC DNA]</scope>
    <source>
        <strain evidence="1 2">C7</strain>
    </source>
</reference>
<dbReference type="AlphaFoldDB" id="U4R224"/>
<evidence type="ECO:0000313" key="2">
    <source>
        <dbReference type="Proteomes" id="UP000016860"/>
    </source>
</evidence>
<gene>
    <name evidence="1" type="ORF">L323_08695</name>
</gene>
<protein>
    <submittedName>
        <fullName evidence="1">DNA packaging protein</fullName>
    </submittedName>
</protein>
<name>U4R224_9FIRM</name>
<dbReference type="InterPro" id="IPR006450">
    <property type="entry name" value="Phage_HK97_gp6-like"/>
</dbReference>
<dbReference type="Gene3D" id="1.10.3230.30">
    <property type="entry name" value="Phage gp6-like head-tail connector protein"/>
    <property type="match status" value="1"/>
</dbReference>
<comment type="caution">
    <text evidence="1">The sequence shown here is derived from an EMBL/GenBank/DDBJ whole genome shotgun (WGS) entry which is preliminary data.</text>
</comment>
<dbReference type="CDD" id="cd08054">
    <property type="entry name" value="gp6"/>
    <property type="match status" value="1"/>
</dbReference>
<sequence>MILTLVEAKKYLKGDESDTSEDLDILSLITAAEEYLKNAGCKLPEGNELAKLAIKLLVVHWHENREPIGKADKLQYSLSNIILQLQYCYEEETII</sequence>